<keyword evidence="1" id="KW-1133">Transmembrane helix</keyword>
<reference evidence="3" key="1">
    <citation type="submission" date="2017-04" db="EMBL/GenBank/DDBJ databases">
        <authorList>
            <person name="Varghese N."/>
            <person name="Submissions S."/>
        </authorList>
    </citation>
    <scope>NUCLEOTIDE SEQUENCE [LARGE SCALE GENOMIC DNA]</scope>
    <source>
        <strain evidence="3">DSM 19835</strain>
    </source>
</reference>
<protein>
    <submittedName>
        <fullName evidence="2">Uncharacterized protein</fullName>
    </submittedName>
</protein>
<accession>A0A1X7JEU8</accession>
<gene>
    <name evidence="2" type="ORF">SAMN03080602_01766</name>
</gene>
<proteinExistence type="predicted"/>
<evidence type="ECO:0000313" key="3">
    <source>
        <dbReference type="Proteomes" id="UP000193420"/>
    </source>
</evidence>
<feature type="transmembrane region" description="Helical" evidence="1">
    <location>
        <begin position="124"/>
        <end position="145"/>
    </location>
</feature>
<dbReference type="STRING" id="188872.SAMN03080602_01766"/>
<dbReference type="PROSITE" id="PS51257">
    <property type="entry name" value="PROKAR_LIPOPROTEIN"/>
    <property type="match status" value="1"/>
</dbReference>
<feature type="transmembrane region" description="Helical" evidence="1">
    <location>
        <begin position="86"/>
        <end position="112"/>
    </location>
</feature>
<evidence type="ECO:0000256" key="1">
    <source>
        <dbReference type="SAM" id="Phobius"/>
    </source>
</evidence>
<name>A0A1X7JEU8_9FLAO</name>
<dbReference type="EMBL" id="FXAO01000003">
    <property type="protein sequence ID" value="SMG26565.1"/>
    <property type="molecule type" value="Genomic_DNA"/>
</dbReference>
<keyword evidence="3" id="KW-1185">Reference proteome</keyword>
<evidence type="ECO:0000313" key="2">
    <source>
        <dbReference type="EMBL" id="SMG26565.1"/>
    </source>
</evidence>
<dbReference type="Proteomes" id="UP000193420">
    <property type="component" value="Unassembled WGS sequence"/>
</dbReference>
<dbReference type="AlphaFoldDB" id="A0A1X7JEU8"/>
<sequence length="238" mass="27347">MPIEFPRVLFITGIFFITSCYNIQDHLVILLFLAYLPCVSTERLIPLKTNVCLTRVFISYGIAKHHCTLKCHMINSKAKNLTSKSLIFTLSTIHALFTFGALLFTIIVFIIADKVVLEFAKDKSIFVYIVPIVSMISYFGSNFFFNKQLANIVQSKSLKDKLGPYLQACVVRFTFLEGAAILSTIAYNLNNHIFYLVISLFLILYLFKLRPTKKKVMSDLKLTLADQQFFQKEHWKSN</sequence>
<keyword evidence="1" id="KW-0472">Membrane</keyword>
<keyword evidence="1" id="KW-0812">Transmembrane</keyword>
<feature type="transmembrane region" description="Helical" evidence="1">
    <location>
        <begin position="193"/>
        <end position="209"/>
    </location>
</feature>
<organism evidence="2 3">
    <name type="scientific">Arenibacter troitsensis</name>
    <dbReference type="NCBI Taxonomy" id="188872"/>
    <lineage>
        <taxon>Bacteria</taxon>
        <taxon>Pseudomonadati</taxon>
        <taxon>Bacteroidota</taxon>
        <taxon>Flavobacteriia</taxon>
        <taxon>Flavobacteriales</taxon>
        <taxon>Flavobacteriaceae</taxon>
        <taxon>Arenibacter</taxon>
    </lineage>
</organism>
<feature type="transmembrane region" description="Helical" evidence="1">
    <location>
        <begin position="12"/>
        <end position="36"/>
    </location>
</feature>